<dbReference type="SUPFAM" id="SSF52833">
    <property type="entry name" value="Thioredoxin-like"/>
    <property type="match status" value="1"/>
</dbReference>
<dbReference type="GO" id="GO:0034599">
    <property type="term" value="P:cellular response to oxidative stress"/>
    <property type="evidence" value="ECO:0007669"/>
    <property type="project" value="TreeGrafter"/>
</dbReference>
<dbReference type="EMBL" id="JAINWA010000003">
    <property type="protein sequence ID" value="MCD1655863.1"/>
    <property type="molecule type" value="Genomic_DNA"/>
</dbReference>
<protein>
    <recommendedName>
        <fullName evidence="5">Glutathione peroxidase</fullName>
    </recommendedName>
</protein>
<dbReference type="InterPro" id="IPR000889">
    <property type="entry name" value="Glutathione_peroxidase"/>
</dbReference>
<keyword evidence="7" id="KW-1185">Reference proteome</keyword>
<organism evidence="6 7">
    <name type="scientific">Teretinema zuelzerae</name>
    <dbReference type="NCBI Taxonomy" id="156"/>
    <lineage>
        <taxon>Bacteria</taxon>
        <taxon>Pseudomonadati</taxon>
        <taxon>Spirochaetota</taxon>
        <taxon>Spirochaetia</taxon>
        <taxon>Spirochaetales</taxon>
        <taxon>Treponemataceae</taxon>
        <taxon>Teretinema</taxon>
    </lineage>
</organism>
<evidence type="ECO:0000313" key="6">
    <source>
        <dbReference type="EMBL" id="MCD1655863.1"/>
    </source>
</evidence>
<sequence>MSVYDFSVKKANGASVNLADYKGKVLLIVNTATKCGLAPQLRGLEELHKKYAEKGLAVLGFPCSQFAGQELDDADEIHAVCQMNYGVTFQIFDKIDVNGKTAHPLFAYLRKKTGGLFGNSIKWNFTKFLIDAEGKTIQRFAPATVPAKMEQKIAALLG</sequence>
<dbReference type="InterPro" id="IPR029759">
    <property type="entry name" value="GPX_AS"/>
</dbReference>
<evidence type="ECO:0000256" key="2">
    <source>
        <dbReference type="ARBA" id="ARBA00022559"/>
    </source>
</evidence>
<comment type="similarity">
    <text evidence="1 5">Belongs to the glutathione peroxidase family.</text>
</comment>
<comment type="caution">
    <text evidence="6">The sequence shown here is derived from an EMBL/GenBank/DDBJ whole genome shotgun (WGS) entry which is preliminary data.</text>
</comment>
<name>A0AAE3ELF6_9SPIR</name>
<dbReference type="RefSeq" id="WP_230757803.1">
    <property type="nucleotide sequence ID" value="NZ_JAINWA010000003.1"/>
</dbReference>
<gene>
    <name evidence="6" type="ORF">K7J14_14285</name>
</gene>
<evidence type="ECO:0000256" key="1">
    <source>
        <dbReference type="ARBA" id="ARBA00006926"/>
    </source>
</evidence>
<reference evidence="6" key="1">
    <citation type="submission" date="2021-08" db="EMBL/GenBank/DDBJ databases">
        <title>Comparative analyses of Brucepasteria parasyntrophica and Teretinema zuelzerae.</title>
        <authorList>
            <person name="Song Y."/>
            <person name="Brune A."/>
        </authorList>
    </citation>
    <scope>NUCLEOTIDE SEQUENCE</scope>
    <source>
        <strain evidence="6">DSM 1903</strain>
    </source>
</reference>
<dbReference type="GO" id="GO:0004601">
    <property type="term" value="F:peroxidase activity"/>
    <property type="evidence" value="ECO:0007669"/>
    <property type="project" value="UniProtKB-KW"/>
</dbReference>
<dbReference type="Pfam" id="PF00255">
    <property type="entry name" value="GSHPx"/>
    <property type="match status" value="1"/>
</dbReference>
<evidence type="ECO:0000256" key="4">
    <source>
        <dbReference type="PIRSR" id="PIRSR000303-1"/>
    </source>
</evidence>
<dbReference type="PROSITE" id="PS00460">
    <property type="entry name" value="GLUTATHIONE_PEROXID_1"/>
    <property type="match status" value="1"/>
</dbReference>
<dbReference type="PROSITE" id="PS51355">
    <property type="entry name" value="GLUTATHIONE_PEROXID_3"/>
    <property type="match status" value="1"/>
</dbReference>
<dbReference type="FunFam" id="3.40.30.10:FF:000010">
    <property type="entry name" value="Glutathione peroxidase"/>
    <property type="match status" value="1"/>
</dbReference>
<proteinExistence type="inferred from homology"/>
<dbReference type="InterPro" id="IPR036249">
    <property type="entry name" value="Thioredoxin-like_sf"/>
</dbReference>
<dbReference type="CDD" id="cd00340">
    <property type="entry name" value="GSH_Peroxidase"/>
    <property type="match status" value="1"/>
</dbReference>
<dbReference type="PRINTS" id="PR01011">
    <property type="entry name" value="GLUTPROXDASE"/>
</dbReference>
<keyword evidence="2 5" id="KW-0575">Peroxidase</keyword>
<evidence type="ECO:0000256" key="3">
    <source>
        <dbReference type="ARBA" id="ARBA00023002"/>
    </source>
</evidence>
<evidence type="ECO:0000313" key="7">
    <source>
        <dbReference type="Proteomes" id="UP001198163"/>
    </source>
</evidence>
<dbReference type="PIRSF" id="PIRSF000303">
    <property type="entry name" value="Glutathion_perox"/>
    <property type="match status" value="1"/>
</dbReference>
<evidence type="ECO:0000256" key="5">
    <source>
        <dbReference type="RuleBase" id="RU000499"/>
    </source>
</evidence>
<dbReference type="PANTHER" id="PTHR11592">
    <property type="entry name" value="GLUTATHIONE PEROXIDASE"/>
    <property type="match status" value="1"/>
</dbReference>
<dbReference type="Gene3D" id="3.40.30.10">
    <property type="entry name" value="Glutaredoxin"/>
    <property type="match status" value="1"/>
</dbReference>
<dbReference type="Proteomes" id="UP001198163">
    <property type="component" value="Unassembled WGS sequence"/>
</dbReference>
<keyword evidence="3 5" id="KW-0560">Oxidoreductase</keyword>
<feature type="active site" evidence="4">
    <location>
        <position position="35"/>
    </location>
</feature>
<dbReference type="PANTHER" id="PTHR11592:SF78">
    <property type="entry name" value="GLUTATHIONE PEROXIDASE"/>
    <property type="match status" value="1"/>
</dbReference>
<accession>A0AAE3ELF6</accession>
<dbReference type="AlphaFoldDB" id="A0AAE3ELF6"/>